<reference evidence="8 9" key="1">
    <citation type="journal article" date="2014" name="Genome Announc.">
        <title>Draft Genome Sequence of the Boron-Tolerant and Moderately Halotolerant Bacterium Gracilibacillus boraciitolerans JCM 21714T.</title>
        <authorList>
            <person name="Ahmed I."/>
            <person name="Oshima K."/>
            <person name="Suda W."/>
            <person name="Kitamura K."/>
            <person name="Iida T."/>
            <person name="Ohmori Y."/>
            <person name="Fujiwara T."/>
            <person name="Hattori M."/>
            <person name="Ohkuma M."/>
        </authorList>
    </citation>
    <scope>NUCLEOTIDE SEQUENCE [LARGE SCALE GENOMIC DNA]</scope>
    <source>
        <strain evidence="8 9">JCM 21714</strain>
    </source>
</reference>
<feature type="transmembrane region" description="Helical" evidence="7">
    <location>
        <begin position="38"/>
        <end position="58"/>
    </location>
</feature>
<evidence type="ECO:0000256" key="3">
    <source>
        <dbReference type="ARBA" id="ARBA00022989"/>
    </source>
</evidence>
<sequence>MSNDKNNEQKNNQTNKKKLTYKEISQERAKDTSIARKIIIIVLVLLTLLIIFGGYSGYKYVKKGISPVDPNNEEIVEVTIPLGSSSTDIAHILKDNGVINNSLLYRFYVKFNNATDFQAGGVFVITIDDLSGNYSRA</sequence>
<dbReference type="PANTHER" id="PTHR30518">
    <property type="entry name" value="ENDOLYTIC MUREIN TRANSGLYCOSYLASE"/>
    <property type="match status" value="1"/>
</dbReference>
<dbReference type="STRING" id="1298598.JCM21714_3241"/>
<dbReference type="GO" id="GO:0071555">
    <property type="term" value="P:cell wall organization"/>
    <property type="evidence" value="ECO:0007669"/>
    <property type="project" value="UniProtKB-KW"/>
</dbReference>
<dbReference type="RefSeq" id="WP_235182811.1">
    <property type="nucleotide sequence ID" value="NZ_BAVS01000019.1"/>
</dbReference>
<keyword evidence="9" id="KW-1185">Reference proteome</keyword>
<keyword evidence="3 7" id="KW-1133">Transmembrane helix</keyword>
<proteinExistence type="predicted"/>
<evidence type="ECO:0000256" key="6">
    <source>
        <dbReference type="ARBA" id="ARBA00023316"/>
    </source>
</evidence>
<dbReference type="Proteomes" id="UP000019102">
    <property type="component" value="Unassembled WGS sequence"/>
</dbReference>
<keyword evidence="4 7" id="KW-0472">Membrane</keyword>
<keyword evidence="6" id="KW-0961">Cell wall biogenesis/degradation</keyword>
<keyword evidence="1" id="KW-1003">Cell membrane</keyword>
<dbReference type="eggNOG" id="COG1559">
    <property type="taxonomic scope" value="Bacteria"/>
</dbReference>
<evidence type="ECO:0000256" key="2">
    <source>
        <dbReference type="ARBA" id="ARBA00022692"/>
    </source>
</evidence>
<keyword evidence="5" id="KW-0456">Lyase</keyword>
<dbReference type="PANTHER" id="PTHR30518:SF2">
    <property type="entry name" value="ENDOLYTIC MUREIN TRANSGLYCOSYLASE"/>
    <property type="match status" value="1"/>
</dbReference>
<dbReference type="EMBL" id="BAVS01000019">
    <property type="protein sequence ID" value="GAE94107.1"/>
    <property type="molecule type" value="Genomic_DNA"/>
</dbReference>
<dbReference type="Gene3D" id="3.30.1490.480">
    <property type="entry name" value="Endolytic murein transglycosylase"/>
    <property type="match status" value="1"/>
</dbReference>
<evidence type="ECO:0000256" key="1">
    <source>
        <dbReference type="ARBA" id="ARBA00022475"/>
    </source>
</evidence>
<dbReference type="AlphaFoldDB" id="W4VLM2"/>
<evidence type="ECO:0000256" key="4">
    <source>
        <dbReference type="ARBA" id="ARBA00023136"/>
    </source>
</evidence>
<name>W4VLM2_9BACI</name>
<dbReference type="GO" id="GO:0016829">
    <property type="term" value="F:lyase activity"/>
    <property type="evidence" value="ECO:0007669"/>
    <property type="project" value="UniProtKB-KW"/>
</dbReference>
<keyword evidence="2 7" id="KW-0812">Transmembrane</keyword>
<protein>
    <submittedName>
        <fullName evidence="8">Protein YceG like</fullName>
    </submittedName>
</protein>
<evidence type="ECO:0000313" key="9">
    <source>
        <dbReference type="Proteomes" id="UP000019102"/>
    </source>
</evidence>
<accession>W4VLM2</accession>
<organism evidence="8 9">
    <name type="scientific">Gracilibacillus boraciitolerans JCM 21714</name>
    <dbReference type="NCBI Taxonomy" id="1298598"/>
    <lineage>
        <taxon>Bacteria</taxon>
        <taxon>Bacillati</taxon>
        <taxon>Bacillota</taxon>
        <taxon>Bacilli</taxon>
        <taxon>Bacillales</taxon>
        <taxon>Bacillaceae</taxon>
        <taxon>Gracilibacillus</taxon>
    </lineage>
</organism>
<comment type="caution">
    <text evidence="8">The sequence shown here is derived from an EMBL/GenBank/DDBJ whole genome shotgun (WGS) entry which is preliminary data.</text>
</comment>
<gene>
    <name evidence="8" type="ORF">JCM21714_3241</name>
</gene>
<dbReference type="InterPro" id="IPR003770">
    <property type="entry name" value="MLTG-like"/>
</dbReference>
<evidence type="ECO:0000313" key="8">
    <source>
        <dbReference type="EMBL" id="GAE94107.1"/>
    </source>
</evidence>
<evidence type="ECO:0000256" key="5">
    <source>
        <dbReference type="ARBA" id="ARBA00023239"/>
    </source>
</evidence>
<evidence type="ECO:0000256" key="7">
    <source>
        <dbReference type="SAM" id="Phobius"/>
    </source>
</evidence>